<name>A0A3B0JEE2_9RICK</name>
<dbReference type="EMBL" id="OUNE01000231">
    <property type="protein sequence ID" value="SPP33612.1"/>
    <property type="molecule type" value="Genomic_DNA"/>
</dbReference>
<reference evidence="1" key="1">
    <citation type="submission" date="2018-04" db="EMBL/GenBank/DDBJ databases">
        <authorList>
            <person name="Go L.Y."/>
            <person name="Mitchell J.A."/>
        </authorList>
    </citation>
    <scope>NUCLEOTIDE SEQUENCE</scope>
    <source>
        <strain evidence="1">WBAD</strain>
    </source>
</reference>
<organism evidence="1">
    <name type="scientific">Wolbachia endosymbiont of Aleurodicus dispersus</name>
    <dbReference type="NCBI Taxonomy" id="1288877"/>
    <lineage>
        <taxon>Bacteria</taxon>
        <taxon>Pseudomonadati</taxon>
        <taxon>Pseudomonadota</taxon>
        <taxon>Alphaproteobacteria</taxon>
        <taxon>Rickettsiales</taxon>
        <taxon>Anaplasmataceae</taxon>
        <taxon>Wolbachieae</taxon>
        <taxon>Wolbachia</taxon>
    </lineage>
</organism>
<gene>
    <name evidence="1" type="ORF">WBAD_1312</name>
</gene>
<dbReference type="AlphaFoldDB" id="A0A3B0JEE2"/>
<proteinExistence type="predicted"/>
<protein>
    <submittedName>
        <fullName evidence="1">Uncharacterized protein</fullName>
    </submittedName>
</protein>
<evidence type="ECO:0000313" key="1">
    <source>
        <dbReference type="EMBL" id="SPP33612.1"/>
    </source>
</evidence>
<sequence>MNVHPSYEFWESDLEVPINLLLDRFQDSNIRQSWLDSLSGKQLSIIFQHCFKNHLNGQLFQDGDYDDRSTQQKRKILTSYSGSLFNYYLISYFDRTKLEATVSEVARFALTQELMRSYLIKNNTKYDKRSLLFLLFHINCKLLKSVYHFDKVQKKGFVSFALQKPPRQINTPFKEFMSPEAVEQILRDDNQLQGFFHHQDRIYMFVRRGSDIDLLLNSNKVVHGHKPEWMILDFSLDGTEVNLCAKNTNKAVEIANSIVSGYFNCECTFVNIQDKNFPLQVHKFLQACIEGSDPNICIFELNFKSDYFKNSNTYLTLSVKPYDPIAPELHILKPSIGNILQSIQSAKVMFQNKKVTFSFKVSGEIYYSEHPLNKKEREELKKHIEQSYGLKILSRANC</sequence>
<accession>A0A3B0JEE2</accession>